<evidence type="ECO:0000256" key="1">
    <source>
        <dbReference type="SAM" id="MobiDB-lite"/>
    </source>
</evidence>
<name>A0AAD8YWQ1_9TELE</name>
<proteinExistence type="predicted"/>
<reference evidence="2" key="1">
    <citation type="submission" date="2023-03" db="EMBL/GenBank/DDBJ databases">
        <title>Electrophorus voltai genome.</title>
        <authorList>
            <person name="Bian C."/>
        </authorList>
    </citation>
    <scope>NUCLEOTIDE SEQUENCE</scope>
    <source>
        <strain evidence="2">CB-2022</strain>
        <tissue evidence="2">Muscle</tissue>
    </source>
</reference>
<accession>A0AAD8YWQ1</accession>
<organism evidence="2 3">
    <name type="scientific">Electrophorus voltai</name>
    <dbReference type="NCBI Taxonomy" id="2609070"/>
    <lineage>
        <taxon>Eukaryota</taxon>
        <taxon>Metazoa</taxon>
        <taxon>Chordata</taxon>
        <taxon>Craniata</taxon>
        <taxon>Vertebrata</taxon>
        <taxon>Euteleostomi</taxon>
        <taxon>Actinopterygii</taxon>
        <taxon>Neopterygii</taxon>
        <taxon>Teleostei</taxon>
        <taxon>Ostariophysi</taxon>
        <taxon>Gymnotiformes</taxon>
        <taxon>Gymnotoidei</taxon>
        <taxon>Gymnotidae</taxon>
        <taxon>Electrophorus</taxon>
    </lineage>
</organism>
<gene>
    <name evidence="2" type="ORF">P4O66_002503</name>
</gene>
<keyword evidence="3" id="KW-1185">Reference proteome</keyword>
<sequence length="193" mass="22020">MGQPDVDEQMRRRFATMTDPAYVGAVAEEIVGRERQCVWTAVCGVLCVDSDVCGVCVDSAPPASTACRCGVEMSALGFVFMRTSASHCRGASVVWKAERMFLEPDMKKNPFWSGIEGQARHLELEIDGEMERPSEKEKVNERETEEKMKRKWRGERERERERGEGRRRMGRQRRRSVGEKENVVSSLLFEIPS</sequence>
<evidence type="ECO:0000313" key="2">
    <source>
        <dbReference type="EMBL" id="KAK1788682.1"/>
    </source>
</evidence>
<evidence type="ECO:0000313" key="3">
    <source>
        <dbReference type="Proteomes" id="UP001239994"/>
    </source>
</evidence>
<feature type="compositionally biased region" description="Basic and acidic residues" evidence="1">
    <location>
        <begin position="129"/>
        <end position="167"/>
    </location>
</feature>
<dbReference type="AlphaFoldDB" id="A0AAD8YWQ1"/>
<dbReference type="EMBL" id="JAROKS010000022">
    <property type="protein sequence ID" value="KAK1788682.1"/>
    <property type="molecule type" value="Genomic_DNA"/>
</dbReference>
<protein>
    <submittedName>
        <fullName evidence="2">Uncharacterized protein</fullName>
    </submittedName>
</protein>
<comment type="caution">
    <text evidence="2">The sequence shown here is derived from an EMBL/GenBank/DDBJ whole genome shotgun (WGS) entry which is preliminary data.</text>
</comment>
<feature type="region of interest" description="Disordered" evidence="1">
    <location>
        <begin position="129"/>
        <end position="185"/>
    </location>
</feature>
<dbReference type="Proteomes" id="UP001239994">
    <property type="component" value="Unassembled WGS sequence"/>
</dbReference>